<dbReference type="Proteomes" id="UP001596147">
    <property type="component" value="Unassembled WGS sequence"/>
</dbReference>
<keyword evidence="1" id="KW-1133">Transmembrane helix</keyword>
<comment type="caution">
    <text evidence="2">The sequence shown here is derived from an EMBL/GenBank/DDBJ whole genome shotgun (WGS) entry which is preliminary data.</text>
</comment>
<keyword evidence="1" id="KW-0812">Transmembrane</keyword>
<sequence length="103" mass="11607">MSENDIVFTIYIIFMVFALVVSIKYASIMMKKTGLFLPQVIIAGTIHFVLGVIAIIAWIVYTFSTNEMIFIGGVFLGMSMIVIGEILLITIVLMKKKKWLLNN</sequence>
<gene>
    <name evidence="2" type="ORF">ACFPM4_08645</name>
</gene>
<feature type="transmembrane region" description="Helical" evidence="1">
    <location>
        <begin position="40"/>
        <end position="63"/>
    </location>
</feature>
<evidence type="ECO:0000313" key="3">
    <source>
        <dbReference type="Proteomes" id="UP001596147"/>
    </source>
</evidence>
<accession>A0ABW0LK05</accession>
<name>A0ABW0LK05_9BACI</name>
<proteinExistence type="predicted"/>
<reference evidence="3" key="1">
    <citation type="journal article" date="2019" name="Int. J. Syst. Evol. Microbiol.">
        <title>The Global Catalogue of Microorganisms (GCM) 10K type strain sequencing project: providing services to taxonomists for standard genome sequencing and annotation.</title>
        <authorList>
            <consortium name="The Broad Institute Genomics Platform"/>
            <consortium name="The Broad Institute Genome Sequencing Center for Infectious Disease"/>
            <person name="Wu L."/>
            <person name="Ma J."/>
        </authorList>
    </citation>
    <scope>NUCLEOTIDE SEQUENCE [LARGE SCALE GENOMIC DNA]</scope>
    <source>
        <strain evidence="3">CGMCC 1.12237</strain>
    </source>
</reference>
<dbReference type="RefSeq" id="WP_382350232.1">
    <property type="nucleotide sequence ID" value="NZ_JBHSMC010000011.1"/>
</dbReference>
<protein>
    <submittedName>
        <fullName evidence="2">Uncharacterized protein</fullName>
    </submittedName>
</protein>
<organism evidence="2 3">
    <name type="scientific">Lederbergia graminis</name>
    <dbReference type="NCBI Taxonomy" id="735518"/>
    <lineage>
        <taxon>Bacteria</taxon>
        <taxon>Bacillati</taxon>
        <taxon>Bacillota</taxon>
        <taxon>Bacilli</taxon>
        <taxon>Bacillales</taxon>
        <taxon>Bacillaceae</taxon>
        <taxon>Lederbergia</taxon>
    </lineage>
</organism>
<keyword evidence="3" id="KW-1185">Reference proteome</keyword>
<evidence type="ECO:0000256" key="1">
    <source>
        <dbReference type="SAM" id="Phobius"/>
    </source>
</evidence>
<dbReference type="EMBL" id="JBHSMC010000011">
    <property type="protein sequence ID" value="MFC5464821.1"/>
    <property type="molecule type" value="Genomic_DNA"/>
</dbReference>
<feature type="transmembrane region" description="Helical" evidence="1">
    <location>
        <begin position="6"/>
        <end position="28"/>
    </location>
</feature>
<evidence type="ECO:0000313" key="2">
    <source>
        <dbReference type="EMBL" id="MFC5464821.1"/>
    </source>
</evidence>
<feature type="transmembrane region" description="Helical" evidence="1">
    <location>
        <begin position="69"/>
        <end position="94"/>
    </location>
</feature>
<keyword evidence="1" id="KW-0472">Membrane</keyword>